<evidence type="ECO:0000256" key="1">
    <source>
        <dbReference type="SAM" id="Phobius"/>
    </source>
</evidence>
<evidence type="ECO:0000313" key="2">
    <source>
        <dbReference type="EMBL" id="SDZ73643.1"/>
    </source>
</evidence>
<reference evidence="2 3" key="1">
    <citation type="submission" date="2016-10" db="EMBL/GenBank/DDBJ databases">
        <authorList>
            <person name="de Groot N.N."/>
        </authorList>
    </citation>
    <scope>NUCLEOTIDE SEQUENCE [LARGE SCALE GENOMIC DNA]</scope>
    <source>
        <strain evidence="2 3">DSM 2872</strain>
    </source>
</reference>
<proteinExistence type="predicted"/>
<keyword evidence="1" id="KW-0472">Membrane</keyword>
<accession>A0A1H3VFS2</accession>
<feature type="transmembrane region" description="Helical" evidence="1">
    <location>
        <begin position="332"/>
        <end position="349"/>
    </location>
</feature>
<sequence length="442" mass="48554">MNFLRISKEALSLAMAYVGVLVGAGLSSGQDMLQYFLSFGKIGLVGVVLLGVLNVVFGRIIVTLGSHYQSSNHQEVLEQIAHPVINRIIDITLIISCFVVGFVMVAGAGANLQQQFGLPSWLGALCCSLLVIVIAFLDFDKITRVLGVFTPIIVVMILAVAGYTFIGKSYDYEALDLVAGTMQPVMPNVWLAVINYFALCAMNGVSMAFVLGGSVVRIGDAEKGGALGGTIIGVIVTCAAMTLFANLDKIKDAEIPMLMIVNHIHPAFAFVYAVVIFALIFNTAFSLYYATACRFAGDDLGKKRKILIGITALGYVCSFGGFTTLVSYMYPLLGYMGILLLVVLTVAWFEERENIVREKFLRRKMMRLLFRKYDDDYEFTAKHKKDFHKLGEMSAADTEGLKQDIKSYVKDVVENTDDLQTYAEENLSMKGSPLKKEEKNSK</sequence>
<dbReference type="EMBL" id="FNQG01000002">
    <property type="protein sequence ID" value="SDZ73643.1"/>
    <property type="molecule type" value="Genomic_DNA"/>
</dbReference>
<feature type="transmembrane region" description="Helical" evidence="1">
    <location>
        <begin position="224"/>
        <end position="247"/>
    </location>
</feature>
<dbReference type="PANTHER" id="PTHR37814:SF1">
    <property type="entry name" value="MEMBRANE PROTEIN"/>
    <property type="match status" value="1"/>
</dbReference>
<protein>
    <submittedName>
        <fullName evidence="2">Uncharacterized membrane protein YkvI</fullName>
    </submittedName>
</protein>
<feature type="transmembrane region" description="Helical" evidence="1">
    <location>
        <begin position="306"/>
        <end position="326"/>
    </location>
</feature>
<dbReference type="PANTHER" id="PTHR37814">
    <property type="entry name" value="CONSERVED MEMBRANE PROTEIN"/>
    <property type="match status" value="1"/>
</dbReference>
<dbReference type="InterPro" id="IPR038728">
    <property type="entry name" value="YkvI-like"/>
</dbReference>
<name>A0A1H3VFS2_SELRU</name>
<dbReference type="Proteomes" id="UP000183469">
    <property type="component" value="Unassembled WGS sequence"/>
</dbReference>
<feature type="transmembrane region" description="Helical" evidence="1">
    <location>
        <begin position="146"/>
        <end position="166"/>
    </location>
</feature>
<gene>
    <name evidence="2" type="ORF">SAMN05660648_00182</name>
</gene>
<keyword evidence="1" id="KW-0812">Transmembrane</keyword>
<feature type="transmembrane region" description="Helical" evidence="1">
    <location>
        <begin position="39"/>
        <end position="62"/>
    </location>
</feature>
<feature type="transmembrane region" description="Helical" evidence="1">
    <location>
        <begin position="121"/>
        <end position="139"/>
    </location>
</feature>
<feature type="transmembrane region" description="Helical" evidence="1">
    <location>
        <begin position="267"/>
        <end position="290"/>
    </location>
</feature>
<dbReference type="AlphaFoldDB" id="A0A1H3VFS2"/>
<feature type="transmembrane region" description="Helical" evidence="1">
    <location>
        <begin position="189"/>
        <end position="212"/>
    </location>
</feature>
<feature type="transmembrane region" description="Helical" evidence="1">
    <location>
        <begin position="88"/>
        <end position="109"/>
    </location>
</feature>
<keyword evidence="1" id="KW-1133">Transmembrane helix</keyword>
<organism evidence="2 3">
    <name type="scientific">Selenomonas ruminantium</name>
    <dbReference type="NCBI Taxonomy" id="971"/>
    <lineage>
        <taxon>Bacteria</taxon>
        <taxon>Bacillati</taxon>
        <taxon>Bacillota</taxon>
        <taxon>Negativicutes</taxon>
        <taxon>Selenomonadales</taxon>
        <taxon>Selenomonadaceae</taxon>
        <taxon>Selenomonas</taxon>
    </lineage>
</organism>
<evidence type="ECO:0000313" key="3">
    <source>
        <dbReference type="Proteomes" id="UP000183469"/>
    </source>
</evidence>
<dbReference type="RefSeq" id="WP_074670265.1">
    <property type="nucleotide sequence ID" value="NZ_FNQG01000002.1"/>
</dbReference>
<dbReference type="OrthoDB" id="4424890at2"/>